<protein>
    <submittedName>
        <fullName evidence="1">Uncharacterized protein</fullName>
    </submittedName>
</protein>
<evidence type="ECO:0000313" key="2">
    <source>
        <dbReference type="Proteomes" id="UP000030645"/>
    </source>
</evidence>
<organism evidence="1 2">
    <name type="scientific">Morus notabilis</name>
    <dbReference type="NCBI Taxonomy" id="981085"/>
    <lineage>
        <taxon>Eukaryota</taxon>
        <taxon>Viridiplantae</taxon>
        <taxon>Streptophyta</taxon>
        <taxon>Embryophyta</taxon>
        <taxon>Tracheophyta</taxon>
        <taxon>Spermatophyta</taxon>
        <taxon>Magnoliopsida</taxon>
        <taxon>eudicotyledons</taxon>
        <taxon>Gunneridae</taxon>
        <taxon>Pentapetalae</taxon>
        <taxon>rosids</taxon>
        <taxon>fabids</taxon>
        <taxon>Rosales</taxon>
        <taxon>Moraceae</taxon>
        <taxon>Moreae</taxon>
        <taxon>Morus</taxon>
    </lineage>
</organism>
<evidence type="ECO:0000313" key="1">
    <source>
        <dbReference type="EMBL" id="EXB80832.1"/>
    </source>
</evidence>
<keyword evidence="2" id="KW-1185">Reference proteome</keyword>
<name>W9RBC8_9ROSA</name>
<proteinExistence type="predicted"/>
<gene>
    <name evidence="1" type="ORF">L484_020089</name>
</gene>
<dbReference type="AlphaFoldDB" id="W9RBC8"/>
<dbReference type="Proteomes" id="UP000030645">
    <property type="component" value="Unassembled WGS sequence"/>
</dbReference>
<reference evidence="2" key="1">
    <citation type="submission" date="2013-01" db="EMBL/GenBank/DDBJ databases">
        <title>Draft Genome Sequence of a Mulberry Tree, Morus notabilis C.K. Schneid.</title>
        <authorList>
            <person name="He N."/>
            <person name="Zhao S."/>
        </authorList>
    </citation>
    <scope>NUCLEOTIDE SEQUENCE</scope>
</reference>
<sequence length="147" mass="16424">MSSMDSELLTSDGEDDYRDKLLVGLWNRPYLSSSSTTNDVFGDESSPGVDWKELMHANLTLESWASEKFLPTPPRITIVSATKTGDRVSANCCVRAFPRQFARDAKKSQHFENKLSSISFGRMKILLKRSSKTAQRLGQKKSATSTL</sequence>
<accession>W9RBC8</accession>
<dbReference type="EMBL" id="KE344827">
    <property type="protein sequence ID" value="EXB80832.1"/>
    <property type="molecule type" value="Genomic_DNA"/>
</dbReference>